<dbReference type="GO" id="GO:0016491">
    <property type="term" value="F:oxidoreductase activity"/>
    <property type="evidence" value="ECO:0007669"/>
    <property type="project" value="InterPro"/>
</dbReference>
<dbReference type="PANTHER" id="PTHR43745">
    <property type="entry name" value="NITROREDUCTASE MJ1384-RELATED"/>
    <property type="match status" value="1"/>
</dbReference>
<dbReference type="InterPro" id="IPR000415">
    <property type="entry name" value="Nitroreductase-like"/>
</dbReference>
<reference evidence="2 3" key="1">
    <citation type="journal article" date="2016" name="ISME J.">
        <title>Chasing the elusive Euryarchaeota class WSA2: genomes reveal a uniquely fastidious methyl-reducing methanogen.</title>
        <authorList>
            <person name="Nobu M.K."/>
            <person name="Narihiro T."/>
            <person name="Kuroda K."/>
            <person name="Mei R."/>
            <person name="Liu W.T."/>
        </authorList>
    </citation>
    <scope>NUCLEOTIDE SEQUENCE [LARGE SCALE GENOMIC DNA]</scope>
    <source>
        <strain evidence="2">U1lsi0528_Bin089</strain>
    </source>
</reference>
<evidence type="ECO:0000313" key="2">
    <source>
        <dbReference type="EMBL" id="KYC46604.1"/>
    </source>
</evidence>
<evidence type="ECO:0000259" key="1">
    <source>
        <dbReference type="Pfam" id="PF00881"/>
    </source>
</evidence>
<dbReference type="PANTHER" id="PTHR43745:SF2">
    <property type="entry name" value="NITROREDUCTASE MJ1384-RELATED"/>
    <property type="match status" value="1"/>
</dbReference>
<comment type="caution">
    <text evidence="2">The sequence shown here is derived from an EMBL/GenBank/DDBJ whole genome shotgun (WGS) entry which is preliminary data.</text>
</comment>
<feature type="domain" description="Nitroreductase" evidence="1">
    <location>
        <begin position="23"/>
        <end position="196"/>
    </location>
</feature>
<accession>A0A150IPN2</accession>
<organism evidence="2 3">
    <name type="scientific">Candidatus Methanofastidiosum methylothiophilum</name>
    <dbReference type="NCBI Taxonomy" id="1705564"/>
    <lineage>
        <taxon>Archaea</taxon>
        <taxon>Methanobacteriati</taxon>
        <taxon>Methanobacteriota</taxon>
        <taxon>Stenosarchaea group</taxon>
        <taxon>Candidatus Methanofastidiosia</taxon>
        <taxon>Candidatus Methanofastidiosales</taxon>
        <taxon>Candidatus Methanofastidiosaceae</taxon>
        <taxon>Candidatus Methanofastidiosum</taxon>
    </lineage>
</organism>
<name>A0A150IPN2_9EURY</name>
<dbReference type="InterPro" id="IPR029479">
    <property type="entry name" value="Nitroreductase"/>
</dbReference>
<dbReference type="CDD" id="cd02142">
    <property type="entry name" value="McbC_SagB-like_oxidoreductase"/>
    <property type="match status" value="1"/>
</dbReference>
<sequence>MIDTIKLPLPQKDLTFPLMKALEKRRTIRKWKNDPLSDQELSNLLWAACGITKEETKRSKSKRTSPSACNSQSIKIYVAIEKGLFLYDEKEHQLIQILSEDIRENIGTQKTMHSAPVGLIYVSDFSKMKNFLFRNDEQRWFFSGADTGFVSQNVYLYCAARNLSTVVLGLVNREKLHKVIGLKEHEKIILTQVIGYSLNE</sequence>
<dbReference type="AlphaFoldDB" id="A0A150IPN2"/>
<dbReference type="Pfam" id="PF00881">
    <property type="entry name" value="Nitroreductase"/>
    <property type="match status" value="1"/>
</dbReference>
<dbReference type="Proteomes" id="UP000075578">
    <property type="component" value="Unassembled WGS sequence"/>
</dbReference>
<evidence type="ECO:0000313" key="3">
    <source>
        <dbReference type="Proteomes" id="UP000075578"/>
    </source>
</evidence>
<protein>
    <submittedName>
        <fullName evidence="2">Nitroreductase family protein</fullName>
    </submittedName>
</protein>
<dbReference type="Gene3D" id="3.40.109.10">
    <property type="entry name" value="NADH Oxidase"/>
    <property type="match status" value="1"/>
</dbReference>
<dbReference type="SUPFAM" id="SSF55469">
    <property type="entry name" value="FMN-dependent nitroreductase-like"/>
    <property type="match status" value="1"/>
</dbReference>
<dbReference type="InterPro" id="IPR052544">
    <property type="entry name" value="Bacteriocin_Proc_Enz"/>
</dbReference>
<gene>
    <name evidence="2" type="ORF">AMQ74_01782</name>
</gene>
<dbReference type="EMBL" id="LNGD01000192">
    <property type="protein sequence ID" value="KYC46604.1"/>
    <property type="molecule type" value="Genomic_DNA"/>
</dbReference>
<proteinExistence type="predicted"/>